<dbReference type="InterPro" id="IPR003489">
    <property type="entry name" value="RHF/RaiA"/>
</dbReference>
<protein>
    <submittedName>
        <fullName evidence="2">HPF/RaiA family ribosome-associated protein</fullName>
    </submittedName>
</protein>
<dbReference type="Gene3D" id="2.40.50.140">
    <property type="entry name" value="Nucleic acid-binding proteins"/>
    <property type="match status" value="1"/>
</dbReference>
<dbReference type="Pfam" id="PF00313">
    <property type="entry name" value="CSD"/>
    <property type="match status" value="1"/>
</dbReference>
<dbReference type="Pfam" id="PF02482">
    <property type="entry name" value="Ribosomal_S30AE"/>
    <property type="match status" value="1"/>
</dbReference>
<reference evidence="2" key="1">
    <citation type="submission" date="2020-03" db="EMBL/GenBank/DDBJ databases">
        <title>Genome of Pelagibius litoralis DSM 21314T.</title>
        <authorList>
            <person name="Wang G."/>
        </authorList>
    </citation>
    <scope>NUCLEOTIDE SEQUENCE</scope>
    <source>
        <strain evidence="2">DSM 21314</strain>
    </source>
</reference>
<accession>A0A967F1P2</accession>
<dbReference type="InterPro" id="IPR002059">
    <property type="entry name" value="CSP_DNA-bd"/>
</dbReference>
<dbReference type="SMART" id="SM00357">
    <property type="entry name" value="CSP"/>
    <property type="match status" value="1"/>
</dbReference>
<dbReference type="SUPFAM" id="SSF50249">
    <property type="entry name" value="Nucleic acid-binding proteins"/>
    <property type="match status" value="1"/>
</dbReference>
<gene>
    <name evidence="2" type="ORF">HBA54_22920</name>
</gene>
<dbReference type="PROSITE" id="PS51857">
    <property type="entry name" value="CSD_2"/>
    <property type="match status" value="1"/>
</dbReference>
<comment type="caution">
    <text evidence="2">The sequence shown here is derived from an EMBL/GenBank/DDBJ whole genome shotgun (WGS) entry which is preliminary data.</text>
</comment>
<dbReference type="SUPFAM" id="SSF69754">
    <property type="entry name" value="Ribosome binding protein Y (YfiA homologue)"/>
    <property type="match status" value="1"/>
</dbReference>
<dbReference type="Gene3D" id="3.30.160.100">
    <property type="entry name" value="Ribosome hibernation promotion factor-like"/>
    <property type="match status" value="1"/>
</dbReference>
<dbReference type="InterPro" id="IPR036567">
    <property type="entry name" value="RHF-like"/>
</dbReference>
<dbReference type="EMBL" id="JAAQPH010000022">
    <property type="protein sequence ID" value="NIA71450.1"/>
    <property type="molecule type" value="Genomic_DNA"/>
</dbReference>
<evidence type="ECO:0000259" key="1">
    <source>
        <dbReference type="PROSITE" id="PS51857"/>
    </source>
</evidence>
<keyword evidence="3" id="KW-1185">Reference proteome</keyword>
<sequence length="190" mass="21612">MQKPLEISFRNMDRSEAVATRVREKANKLEQFFGRITTCRVLVEASNRRHSKGNLYHVQIEVGVPGNQIVVNRNPKEKHAHEDVYVAVRDAFDAARRRLEDHSRRRAGKVKVHEVSPHGKVIRLFPYEGYGFIETSDGQEVYFHRNSLVGADFDALEVGQEVRLVLAEGESEKGSQASTVKLIGKHHLTE</sequence>
<dbReference type="Proteomes" id="UP000761264">
    <property type="component" value="Unassembled WGS sequence"/>
</dbReference>
<feature type="domain" description="CSD" evidence="1">
    <location>
        <begin position="116"/>
        <end position="182"/>
    </location>
</feature>
<dbReference type="InterPro" id="IPR012340">
    <property type="entry name" value="NA-bd_OB-fold"/>
</dbReference>
<dbReference type="AlphaFoldDB" id="A0A967F1P2"/>
<dbReference type="CDD" id="cd00552">
    <property type="entry name" value="RaiA"/>
    <property type="match status" value="1"/>
</dbReference>
<proteinExistence type="predicted"/>
<evidence type="ECO:0000313" key="3">
    <source>
        <dbReference type="Proteomes" id="UP000761264"/>
    </source>
</evidence>
<dbReference type="RefSeq" id="WP_167229098.1">
    <property type="nucleotide sequence ID" value="NZ_JAAQPH010000022.1"/>
</dbReference>
<organism evidence="2 3">
    <name type="scientific">Pelagibius litoralis</name>
    <dbReference type="NCBI Taxonomy" id="374515"/>
    <lineage>
        <taxon>Bacteria</taxon>
        <taxon>Pseudomonadati</taxon>
        <taxon>Pseudomonadota</taxon>
        <taxon>Alphaproteobacteria</taxon>
        <taxon>Rhodospirillales</taxon>
        <taxon>Rhodovibrionaceae</taxon>
        <taxon>Pelagibius</taxon>
    </lineage>
</organism>
<name>A0A967F1P2_9PROT</name>
<dbReference type="GO" id="GO:0005829">
    <property type="term" value="C:cytosol"/>
    <property type="evidence" value="ECO:0007669"/>
    <property type="project" value="UniProtKB-ARBA"/>
</dbReference>
<dbReference type="GO" id="GO:0003676">
    <property type="term" value="F:nucleic acid binding"/>
    <property type="evidence" value="ECO:0007669"/>
    <property type="project" value="InterPro"/>
</dbReference>
<dbReference type="InterPro" id="IPR011129">
    <property type="entry name" value="CSD"/>
</dbReference>
<evidence type="ECO:0000313" key="2">
    <source>
        <dbReference type="EMBL" id="NIA71450.1"/>
    </source>
</evidence>